<dbReference type="AlphaFoldDB" id="A0A5P2DLI8"/>
<proteinExistence type="predicted"/>
<gene>
    <name evidence="1" type="ORF">DEJ51_07940</name>
</gene>
<sequence>MAEVFVCAGCGAGLTDSLTRVALPARTHQRYGHELLPALMDQGTYAVDPEPSGPPWRLWDTIGADEAAARGVFAPVPSLSFGPAGAILVAPGDTRGTVLIPERCDGYCLGLDGRAGPNLACADCGRAVATRVDDCTLWQVVRLDPTAVHALPSGGPDPIADWTELTRDRRAAPPIEAPGCWSPHWEAAVADALAHLLAASGGDRVGVPAGLLATTFGRALDELFPAGPAEKTLALAGPGLPTPAPGAPDAPDIVLVPQHPQTGEAWQPPAGTAEAVPLAADVWTYLAFHDDRRLVPAPGLLPGGILRDDPLPRYPWRAFHPDRRVLLHTLSRLPAVREPWLRAIHDRLGGRPS</sequence>
<dbReference type="EMBL" id="CP029189">
    <property type="protein sequence ID" value="QES54181.1"/>
    <property type="molecule type" value="Genomic_DNA"/>
</dbReference>
<dbReference type="Proteomes" id="UP000324101">
    <property type="component" value="Chromosome"/>
</dbReference>
<protein>
    <submittedName>
        <fullName evidence="1">Uncharacterized protein</fullName>
    </submittedName>
</protein>
<organism evidence="1 2">
    <name type="scientific">Streptomyces venezuelae</name>
    <dbReference type="NCBI Taxonomy" id="54571"/>
    <lineage>
        <taxon>Bacteria</taxon>
        <taxon>Bacillati</taxon>
        <taxon>Actinomycetota</taxon>
        <taxon>Actinomycetes</taxon>
        <taxon>Kitasatosporales</taxon>
        <taxon>Streptomycetaceae</taxon>
        <taxon>Streptomyces</taxon>
    </lineage>
</organism>
<accession>A0A5P2DLI8</accession>
<dbReference type="OrthoDB" id="3280727at2"/>
<evidence type="ECO:0000313" key="1">
    <source>
        <dbReference type="EMBL" id="QES54181.1"/>
    </source>
</evidence>
<evidence type="ECO:0000313" key="2">
    <source>
        <dbReference type="Proteomes" id="UP000324101"/>
    </source>
</evidence>
<name>A0A5P2DLI8_STRVZ</name>
<reference evidence="1 2" key="1">
    <citation type="submission" date="2018-05" db="EMBL/GenBank/DDBJ databases">
        <title>Streptomyces venezuelae.</title>
        <authorList>
            <person name="Kim W."/>
            <person name="Lee N."/>
            <person name="Cho B.-K."/>
        </authorList>
    </citation>
    <scope>NUCLEOTIDE SEQUENCE [LARGE SCALE GENOMIC DNA]</scope>
    <source>
        <strain evidence="1 2">ATCC 21018</strain>
    </source>
</reference>
<dbReference type="RefSeq" id="WP_150256958.1">
    <property type="nucleotide sequence ID" value="NZ_CP029189.1"/>
</dbReference>